<reference evidence="1" key="1">
    <citation type="submission" date="2023-07" db="EMBL/GenBank/DDBJ databases">
        <title>Ureibacillus sp. isolated from freshwater well.</title>
        <authorList>
            <person name="Kirdat K."/>
            <person name="Bhatt A."/>
            <person name="Teware R."/>
            <person name="Bhavsar Y."/>
            <person name="Yadav A."/>
        </authorList>
    </citation>
    <scope>NUCLEOTIDE SEQUENCE</scope>
    <source>
        <strain evidence="1">BA0131</strain>
    </source>
</reference>
<gene>
    <name evidence="1" type="ORF">QYB95_05610</name>
</gene>
<evidence type="ECO:0000313" key="2">
    <source>
        <dbReference type="Proteomes" id="UP001172743"/>
    </source>
</evidence>
<name>A0ABT8GNL7_9BACL</name>
<proteinExistence type="predicted"/>
<evidence type="ECO:0000313" key="1">
    <source>
        <dbReference type="EMBL" id="MDN4493011.1"/>
    </source>
</evidence>
<organism evidence="1 2">
    <name type="scientific">Ureibacillus aquaedulcis</name>
    <dbReference type="NCBI Taxonomy" id="3058421"/>
    <lineage>
        <taxon>Bacteria</taxon>
        <taxon>Bacillati</taxon>
        <taxon>Bacillota</taxon>
        <taxon>Bacilli</taxon>
        <taxon>Bacillales</taxon>
        <taxon>Caryophanaceae</taxon>
        <taxon>Ureibacillus</taxon>
    </lineage>
</organism>
<dbReference type="InterPro" id="IPR012347">
    <property type="entry name" value="Ferritin-like"/>
</dbReference>
<dbReference type="EMBL" id="JAUHTQ010000003">
    <property type="protein sequence ID" value="MDN4493011.1"/>
    <property type="molecule type" value="Genomic_DNA"/>
</dbReference>
<dbReference type="InterPro" id="IPR021617">
    <property type="entry name" value="DUF3231"/>
</dbReference>
<dbReference type="Proteomes" id="UP001172743">
    <property type="component" value="Unassembled WGS sequence"/>
</dbReference>
<keyword evidence="2" id="KW-1185">Reference proteome</keyword>
<accession>A0ABT8GNL7</accession>
<sequence length="340" mass="38355">MTEHQTKLTSSEIASIWTNYMNDSMSKCILGYFLKHVEDDEIKSIVQFAYDLSTAHIKKLTSIFQEERIPAPIGFTDGDVNMQAPRMYTDMFMLNYIHHMSKIGMLSFSTFTSMGAREDIRNYFTEGLNESSKLFNSCSNVLLSKGLFLRAPYVAYPTETDYVDSKKYLSGLNPFSNKRPLNMVEISHLFINIQTNLIGTKIAQSFAQGSSIEKVQKYMLRGRDIAQKHIQVFAKVLLENNIQAPASSDICITDSIDAPFSDKLTMFSISLLNSSGIGNYAMSAAASQRSDLILHYERLSGEVAQYAKDGFDILIEHAWLEQPPGTTDKDQIVKKKDTMD</sequence>
<dbReference type="Pfam" id="PF11553">
    <property type="entry name" value="DUF3231"/>
    <property type="match status" value="2"/>
</dbReference>
<comment type="caution">
    <text evidence="1">The sequence shown here is derived from an EMBL/GenBank/DDBJ whole genome shotgun (WGS) entry which is preliminary data.</text>
</comment>
<dbReference type="Gene3D" id="1.20.1260.10">
    <property type="match status" value="2"/>
</dbReference>
<dbReference type="RefSeq" id="WP_301137272.1">
    <property type="nucleotide sequence ID" value="NZ_JAUHTQ010000003.1"/>
</dbReference>
<protein>
    <submittedName>
        <fullName evidence="1">DUF3231 family protein</fullName>
    </submittedName>
</protein>